<protein>
    <submittedName>
        <fullName evidence="3">Uncharacterized protein</fullName>
    </submittedName>
</protein>
<gene>
    <name evidence="3" type="ORF">QQS21_006281</name>
</gene>
<reference evidence="3" key="1">
    <citation type="submission" date="2023-06" db="EMBL/GenBank/DDBJ databases">
        <title>Conoideocrella luteorostrata (Hypocreales: Clavicipitaceae), a potential biocontrol fungus for elongate hemlock scale in United States Christmas tree production areas.</title>
        <authorList>
            <person name="Barrett H."/>
            <person name="Lovett B."/>
            <person name="Macias A.M."/>
            <person name="Stajich J.E."/>
            <person name="Kasson M.T."/>
        </authorList>
    </citation>
    <scope>NUCLEOTIDE SEQUENCE</scope>
    <source>
        <strain evidence="3">ARSEF 14590</strain>
    </source>
</reference>
<dbReference type="EMBL" id="JASWJB010000115">
    <property type="protein sequence ID" value="KAK2596605.1"/>
    <property type="molecule type" value="Genomic_DNA"/>
</dbReference>
<dbReference type="AlphaFoldDB" id="A0AAJ0CMY8"/>
<comment type="caution">
    <text evidence="3">The sequence shown here is derived from an EMBL/GenBank/DDBJ whole genome shotgun (WGS) entry which is preliminary data.</text>
</comment>
<accession>A0AAJ0CMY8</accession>
<organism evidence="3 4">
    <name type="scientific">Conoideocrella luteorostrata</name>
    <dbReference type="NCBI Taxonomy" id="1105319"/>
    <lineage>
        <taxon>Eukaryota</taxon>
        <taxon>Fungi</taxon>
        <taxon>Dikarya</taxon>
        <taxon>Ascomycota</taxon>
        <taxon>Pezizomycotina</taxon>
        <taxon>Sordariomycetes</taxon>
        <taxon>Hypocreomycetidae</taxon>
        <taxon>Hypocreales</taxon>
        <taxon>Clavicipitaceae</taxon>
        <taxon>Conoideocrella</taxon>
    </lineage>
</organism>
<evidence type="ECO:0000256" key="2">
    <source>
        <dbReference type="ARBA" id="ARBA00023128"/>
    </source>
</evidence>
<evidence type="ECO:0000313" key="4">
    <source>
        <dbReference type="Proteomes" id="UP001251528"/>
    </source>
</evidence>
<dbReference type="GO" id="GO:0005739">
    <property type="term" value="C:mitochondrion"/>
    <property type="evidence" value="ECO:0007669"/>
    <property type="project" value="UniProtKB-SubCell"/>
</dbReference>
<dbReference type="InterPro" id="IPR043502">
    <property type="entry name" value="DNA/RNA_pol_sf"/>
</dbReference>
<comment type="subcellular location">
    <subcellularLocation>
        <location evidence="1">Mitochondrion</location>
    </subcellularLocation>
</comment>
<sequence length="70" mass="7743">AIKVCPEDKYKTAFTEPNSMYQYHNIAQGLTGSPATYARFGDTVFGHLFFEDGSEAESLLGYEDSDGIQI</sequence>
<keyword evidence="2" id="KW-0496">Mitochondrion</keyword>
<dbReference type="SUPFAM" id="SSF56672">
    <property type="entry name" value="DNA/RNA polymerases"/>
    <property type="match status" value="1"/>
</dbReference>
<evidence type="ECO:0000256" key="1">
    <source>
        <dbReference type="ARBA" id="ARBA00004173"/>
    </source>
</evidence>
<dbReference type="Proteomes" id="UP001251528">
    <property type="component" value="Unassembled WGS sequence"/>
</dbReference>
<evidence type="ECO:0000313" key="3">
    <source>
        <dbReference type="EMBL" id="KAK2596605.1"/>
    </source>
</evidence>
<keyword evidence="4" id="KW-1185">Reference proteome</keyword>
<name>A0AAJ0CMY8_9HYPO</name>
<proteinExistence type="predicted"/>
<feature type="non-terminal residue" evidence="3">
    <location>
        <position position="1"/>
    </location>
</feature>